<accession>A0A6L2PYI5</accession>
<gene>
    <name evidence="3" type="ORF">Cfor_12177</name>
</gene>
<evidence type="ECO:0000313" key="4">
    <source>
        <dbReference type="Proteomes" id="UP000502823"/>
    </source>
</evidence>
<evidence type="ECO:0000256" key="1">
    <source>
        <dbReference type="ARBA" id="ARBA00009176"/>
    </source>
</evidence>
<dbReference type="PANTHER" id="PTHR46190:SF1">
    <property type="entry name" value="SI:CH211-201H21.5"/>
    <property type="match status" value="1"/>
</dbReference>
<reference evidence="4" key="1">
    <citation type="submission" date="2020-01" db="EMBL/GenBank/DDBJ databases">
        <title>Draft genome sequence of the Termite Coptotermes fromosanus.</title>
        <authorList>
            <person name="Itakura S."/>
            <person name="Yosikawa Y."/>
            <person name="Umezawa K."/>
        </authorList>
    </citation>
    <scope>NUCLEOTIDE SEQUENCE [LARGE SCALE GENOMIC DNA]</scope>
</reference>
<dbReference type="AlphaFoldDB" id="A0A6L2PYI5"/>
<dbReference type="Pfam" id="PF01156">
    <property type="entry name" value="IU_nuc_hydro"/>
    <property type="match status" value="1"/>
</dbReference>
<organism evidence="3 4">
    <name type="scientific">Coptotermes formosanus</name>
    <name type="common">Formosan subterranean termite</name>
    <dbReference type="NCBI Taxonomy" id="36987"/>
    <lineage>
        <taxon>Eukaryota</taxon>
        <taxon>Metazoa</taxon>
        <taxon>Ecdysozoa</taxon>
        <taxon>Arthropoda</taxon>
        <taxon>Hexapoda</taxon>
        <taxon>Insecta</taxon>
        <taxon>Pterygota</taxon>
        <taxon>Neoptera</taxon>
        <taxon>Polyneoptera</taxon>
        <taxon>Dictyoptera</taxon>
        <taxon>Blattodea</taxon>
        <taxon>Blattoidea</taxon>
        <taxon>Termitoidae</taxon>
        <taxon>Rhinotermitidae</taxon>
        <taxon>Coptotermes</taxon>
    </lineage>
</organism>
<proteinExistence type="inferred from homology"/>
<dbReference type="InParanoid" id="A0A6L2PYI5"/>
<keyword evidence="4" id="KW-1185">Reference proteome</keyword>
<dbReference type="GO" id="GO:0016799">
    <property type="term" value="F:hydrolase activity, hydrolyzing N-glycosyl compounds"/>
    <property type="evidence" value="ECO:0007669"/>
    <property type="project" value="InterPro"/>
</dbReference>
<feature type="domain" description="Inosine/uridine-preferring nucleoside hydrolase" evidence="2">
    <location>
        <begin position="5"/>
        <end position="197"/>
    </location>
</feature>
<dbReference type="InterPro" id="IPR052775">
    <property type="entry name" value="IUN_hydrolase"/>
</dbReference>
<dbReference type="Gene3D" id="3.90.245.10">
    <property type="entry name" value="Ribonucleoside hydrolase-like"/>
    <property type="match status" value="1"/>
</dbReference>
<dbReference type="InterPro" id="IPR001910">
    <property type="entry name" value="Inosine/uridine_hydrolase_dom"/>
</dbReference>
<dbReference type="InterPro" id="IPR036452">
    <property type="entry name" value="Ribo_hydro-like"/>
</dbReference>
<protein>
    <recommendedName>
        <fullName evidence="2">Inosine/uridine-preferring nucleoside hydrolase domain-containing protein</fullName>
    </recommendedName>
</protein>
<comment type="similarity">
    <text evidence="1">Belongs to the IUNH family.</text>
</comment>
<comment type="caution">
    <text evidence="3">The sequence shown here is derived from an EMBL/GenBank/DDBJ whole genome shotgun (WGS) entry which is preliminary data.</text>
</comment>
<dbReference type="EMBL" id="BLKM01000712">
    <property type="protein sequence ID" value="GFG37693.1"/>
    <property type="molecule type" value="Genomic_DNA"/>
</dbReference>
<evidence type="ECO:0000313" key="3">
    <source>
        <dbReference type="EMBL" id="GFG37693.1"/>
    </source>
</evidence>
<dbReference type="SUPFAM" id="SSF53590">
    <property type="entry name" value="Nucleoside hydrolase"/>
    <property type="match status" value="1"/>
</dbReference>
<dbReference type="Proteomes" id="UP000502823">
    <property type="component" value="Unassembled WGS sequence"/>
</dbReference>
<dbReference type="OrthoDB" id="432381at2759"/>
<name>A0A6L2PYI5_COPFO</name>
<evidence type="ECO:0000259" key="2">
    <source>
        <dbReference type="Pfam" id="PF01156"/>
    </source>
</evidence>
<sequence length="213" mass="23006">MSDVSGEVTLLCLGPLTNVALAFRLDPKFLTKLKNLVVMGGSVEGKYSVGNIRPGIEFNFYVDPEAAFIAFNSTDTSTGDIQPITLVPYESVSERNLISMDWRKNVLGNLTSSEVQLINKAERNHLGEDILYWECADCLAAAVTINSSIIEKSATLYAYVAADGTSGRGAVFVDYKGSESMSHNVIIVRSINVDSYKTMLLSGIGGIPPAKVK</sequence>
<dbReference type="PANTHER" id="PTHR46190">
    <property type="entry name" value="SI:CH211-201H21.5-RELATED"/>
    <property type="match status" value="1"/>
</dbReference>